<evidence type="ECO:0000313" key="13">
    <source>
        <dbReference type="RGD" id="1561092"/>
    </source>
</evidence>
<dbReference type="RGD" id="1561092">
    <property type="gene designation" value="Mdm1"/>
</dbReference>
<comment type="similarity">
    <text evidence="3">Belongs to the MDM1 family.</text>
</comment>
<dbReference type="GO" id="GO:0005814">
    <property type="term" value="C:centriole"/>
    <property type="evidence" value="ECO:0007669"/>
    <property type="project" value="UniProtKB-SubCell"/>
</dbReference>
<feature type="region of interest" description="Disordered" evidence="10">
    <location>
        <begin position="146"/>
        <end position="233"/>
    </location>
</feature>
<feature type="compositionally biased region" description="Basic and acidic residues" evidence="10">
    <location>
        <begin position="191"/>
        <end position="212"/>
    </location>
</feature>
<evidence type="ECO:0000256" key="10">
    <source>
        <dbReference type="SAM" id="MobiDB-lite"/>
    </source>
</evidence>
<evidence type="ECO:0000256" key="1">
    <source>
        <dbReference type="ARBA" id="ARBA00004114"/>
    </source>
</evidence>
<evidence type="ECO:0000256" key="7">
    <source>
        <dbReference type="ARBA" id="ARBA00023212"/>
    </source>
</evidence>
<evidence type="ECO:0000313" key="12">
    <source>
        <dbReference type="Proteomes" id="UP000002494"/>
    </source>
</evidence>
<dbReference type="GeneTree" id="ENSGT00390000004106"/>
<keyword evidence="12" id="KW-1185">Reference proteome</keyword>
<feature type="compositionally biased region" description="Low complexity" evidence="10">
    <location>
        <begin position="561"/>
        <end position="572"/>
    </location>
</feature>
<organism evidence="11 12">
    <name type="scientific">Rattus norvegicus</name>
    <name type="common">Rat</name>
    <dbReference type="NCBI Taxonomy" id="10116"/>
    <lineage>
        <taxon>Eukaryota</taxon>
        <taxon>Metazoa</taxon>
        <taxon>Chordata</taxon>
        <taxon>Craniata</taxon>
        <taxon>Vertebrata</taxon>
        <taxon>Euteleostomi</taxon>
        <taxon>Mammalia</taxon>
        <taxon>Eutheria</taxon>
        <taxon>Euarchontoglires</taxon>
        <taxon>Glires</taxon>
        <taxon>Rodentia</taxon>
        <taxon>Myomorpha</taxon>
        <taxon>Muroidea</taxon>
        <taxon>Muridae</taxon>
        <taxon>Murinae</taxon>
        <taxon>Rattus</taxon>
    </lineage>
</organism>
<evidence type="ECO:0000256" key="5">
    <source>
        <dbReference type="ARBA" id="ARBA00022490"/>
    </source>
</evidence>
<evidence type="ECO:0000256" key="8">
    <source>
        <dbReference type="ARBA" id="ARBA00023242"/>
    </source>
</evidence>
<comment type="subcellular location">
    <subcellularLocation>
        <location evidence="1">Cytoplasm</location>
        <location evidence="1">Cytoskeleton</location>
        <location evidence="1">Microtubule organizing center</location>
        <location evidence="1">Centrosome</location>
        <location evidence="1">Centriole</location>
    </subcellularLocation>
    <subcellularLocation>
        <location evidence="2">Nucleus</location>
    </subcellularLocation>
</comment>
<evidence type="ECO:0000256" key="9">
    <source>
        <dbReference type="ARBA" id="ARBA00045771"/>
    </source>
</evidence>
<evidence type="ECO:0000256" key="3">
    <source>
        <dbReference type="ARBA" id="ARBA00010494"/>
    </source>
</evidence>
<keyword evidence="7" id="KW-0206">Cytoskeleton</keyword>
<feature type="compositionally biased region" description="Acidic residues" evidence="10">
    <location>
        <begin position="523"/>
        <end position="533"/>
    </location>
</feature>
<dbReference type="GO" id="GO:0005634">
    <property type="term" value="C:nucleus"/>
    <property type="evidence" value="ECO:0007669"/>
    <property type="project" value="UniProtKB-SubCell"/>
</dbReference>
<proteinExistence type="inferred from homology"/>
<feature type="region of interest" description="Disordered" evidence="10">
    <location>
        <begin position="609"/>
        <end position="628"/>
    </location>
</feature>
<reference evidence="11" key="1">
    <citation type="submission" date="2024-01" db="EMBL/GenBank/DDBJ databases">
        <title>GRCr8: a new rat reference genome assembly contstructed from accurate long reads and long range scaffolding.</title>
        <authorList>
            <person name="Doris P.A."/>
            <person name="Kalbfleisch T."/>
            <person name="Li K."/>
            <person name="Howe K."/>
            <person name="Wood J."/>
        </authorList>
    </citation>
    <scope>NUCLEOTIDE SEQUENCE [LARGE SCALE GENOMIC DNA]</scope>
    <source>
        <strain evidence="11">Brown Norway</strain>
    </source>
</reference>
<feature type="compositionally biased region" description="Basic and acidic residues" evidence="10">
    <location>
        <begin position="161"/>
        <end position="173"/>
    </location>
</feature>
<evidence type="ECO:0000256" key="2">
    <source>
        <dbReference type="ARBA" id="ARBA00004123"/>
    </source>
</evidence>
<evidence type="ECO:0000313" key="11">
    <source>
        <dbReference type="Ensembl" id="ENSRNOP00000081317.2"/>
    </source>
</evidence>
<evidence type="ECO:0000256" key="4">
    <source>
        <dbReference type="ARBA" id="ARBA00013508"/>
    </source>
</evidence>
<dbReference type="PANTHER" id="PTHR32078:SF1">
    <property type="entry name" value="NUCLEAR PROTEIN MDM1"/>
    <property type="match status" value="1"/>
</dbReference>
<name>A0A8I5ZUT4_RAT</name>
<dbReference type="GO" id="GO:0005874">
    <property type="term" value="C:microtubule"/>
    <property type="evidence" value="ECO:0007669"/>
    <property type="project" value="UniProtKB-KW"/>
</dbReference>
<comment type="function">
    <text evidence="9">Microtubule-binding protein that negatively regulates centriole duplication. Binds to and stabilizes microtubules.</text>
</comment>
<dbReference type="Pfam" id="PF15501">
    <property type="entry name" value="MDM1"/>
    <property type="match status" value="1"/>
</dbReference>
<dbReference type="AlphaFoldDB" id="A0A8I5ZUT4"/>
<dbReference type="GO" id="GO:0046600">
    <property type="term" value="P:negative regulation of centriole replication"/>
    <property type="evidence" value="ECO:0007669"/>
    <property type="project" value="InterPro"/>
</dbReference>
<protein>
    <recommendedName>
        <fullName evidence="4">Nuclear protein MDM1</fullName>
    </recommendedName>
</protein>
<keyword evidence="8" id="KW-0539">Nucleus</keyword>
<dbReference type="Proteomes" id="UP000002494">
    <property type="component" value="Chromosome 7"/>
</dbReference>
<evidence type="ECO:0000256" key="6">
    <source>
        <dbReference type="ARBA" id="ARBA00022701"/>
    </source>
</evidence>
<dbReference type="InterPro" id="IPR029136">
    <property type="entry name" value="MDM1"/>
</dbReference>
<feature type="region of interest" description="Disordered" evidence="10">
    <location>
        <begin position="511"/>
        <end position="581"/>
    </location>
</feature>
<sequence>MTVRATIGFQDSKWAEKGREAGRRGVRRCVVGDARSSILLGNQCCRPAPSGLLVPLTVGRAGSAGQGDMPVRFKGLSEYQRNFLWKKSYLSESYNPSVGQKYTWAGLRSDQLGITKEPSFISKRRVPYYDPQISKYLEWNGTVRENDALAPPEPQIIRTPKPQEAEQREDANHETVLPQEASRVPKRTRSHSADSRAEGASDGVEKHQDVTKNHSLVNADVELRPSTKPLPESIEPRLDRHLRKKAGLAVVPLNNALRNSEYQRQFVWKTCKETAPVCAANQVFRNKSQVIPQFQGNTFIHESEYKRNFKGLTPVKEPKLREYLKGNSSFEILSPEKKADEPLDLEVDMASEDSDQPIKKPAPWRHQRLGKVNSEYRAKFLSPAQYLYKAGAWTRVKESLSHQVKELREKAESYRKRVQGTHFSRDHLNQIMSDSNCCWDVSSVASSEGTISSNIQALDLAGDLTSHRTLQKHPPTKLEEKKVALAEQPLENTIRSLELPEAPTMARRKLAWDAAEGTQKEDTQEEPSGEEDGREARGKDKQVCAGELQKVDMQTSKADGPTEGSETSSVSSGKGGRLPTPRLRELGIQRTHHDLTTPAVGGAVLVSPAKAKPSALEQRRRPSSQDGLETLKKGITKKGKHRPLSLLTSPTAGMKTVDPLPLRQDCDANVLRVAEGTLPVLKNLDHQTNTPGQPSPCTLPYCHPSSRIQGRLRDPEFQHNIGKPRMNNTQLLPHGAFNDEDADRLSEISARSAVSSLQAFQTLARAQKRKENFWGKP</sequence>
<gene>
    <name evidence="11 13" type="primary">Mdm1</name>
</gene>
<dbReference type="PANTHER" id="PTHR32078">
    <property type="entry name" value="NUCLEAR PROTEIN MDM1"/>
    <property type="match status" value="1"/>
</dbReference>
<keyword evidence="5" id="KW-0963">Cytoplasm</keyword>
<dbReference type="GO" id="GO:0008017">
    <property type="term" value="F:microtubule binding"/>
    <property type="evidence" value="ECO:0007669"/>
    <property type="project" value="InterPro"/>
</dbReference>
<reference evidence="11" key="3">
    <citation type="submission" date="2025-09" db="UniProtKB">
        <authorList>
            <consortium name="Ensembl"/>
        </authorList>
    </citation>
    <scope>IDENTIFICATION</scope>
    <source>
        <strain evidence="11">Brown Norway</strain>
    </source>
</reference>
<keyword evidence="6" id="KW-0493">Microtubule</keyword>
<reference evidence="11" key="2">
    <citation type="submission" date="2025-08" db="UniProtKB">
        <authorList>
            <consortium name="Ensembl"/>
        </authorList>
    </citation>
    <scope>IDENTIFICATION</scope>
    <source>
        <strain evidence="11">Brown Norway</strain>
    </source>
</reference>
<dbReference type="Ensembl" id="ENSRNOT00000118906.2">
    <property type="protein sequence ID" value="ENSRNOP00000081317.2"/>
    <property type="gene ID" value="ENSRNOG00000007286.9"/>
</dbReference>
<dbReference type="CTD" id="56890"/>
<accession>A0A8I5ZUT4</accession>